<dbReference type="AlphaFoldDB" id="A0A840SI17"/>
<protein>
    <recommendedName>
        <fullName evidence="4">Oxidoreductase molybdopterin-binding domain-containing protein</fullName>
    </recommendedName>
</protein>
<feature type="signal peptide" evidence="1">
    <location>
        <begin position="1"/>
        <end position="23"/>
    </location>
</feature>
<sequence>MIFSPRSLLVACFLIGSAVSAMAEGPVLLTVTGEVTAPNRGPVDPEYDKLLVFNDAKFERAREFGLADLESLPQQSVKTDFPKGGPETVFSGPLLGDVLDASGARGETVTIQAIDGYAVEMPATELIAKGAVVATRRDGEPFGIGNFGPTQIVFPRGDRADLKDMPDDLWVWQIYRIDVR</sequence>
<evidence type="ECO:0000313" key="2">
    <source>
        <dbReference type="EMBL" id="MBB5222659.1"/>
    </source>
</evidence>
<proteinExistence type="predicted"/>
<keyword evidence="3" id="KW-1185">Reference proteome</keyword>
<dbReference type="EMBL" id="JACHFM010000002">
    <property type="protein sequence ID" value="MBB5222659.1"/>
    <property type="molecule type" value="Genomic_DNA"/>
</dbReference>
<reference evidence="2 3" key="1">
    <citation type="submission" date="2020-08" db="EMBL/GenBank/DDBJ databases">
        <title>Genomic Encyclopedia of Type Strains, Phase IV (KMG-IV): sequencing the most valuable type-strain genomes for metagenomic binning, comparative biology and taxonomic classification.</title>
        <authorList>
            <person name="Goeker M."/>
        </authorList>
    </citation>
    <scope>NUCLEOTIDE SEQUENCE [LARGE SCALE GENOMIC DNA]</scope>
    <source>
        <strain evidence="2 3">DSM 101730</strain>
    </source>
</reference>
<dbReference type="RefSeq" id="WP_184149863.1">
    <property type="nucleotide sequence ID" value="NZ_JACHFM010000002.1"/>
</dbReference>
<feature type="chain" id="PRO_5032741488" description="Oxidoreductase molybdopterin-binding domain-containing protein" evidence="1">
    <location>
        <begin position="24"/>
        <end position="180"/>
    </location>
</feature>
<evidence type="ECO:0008006" key="4">
    <source>
        <dbReference type="Google" id="ProtNLM"/>
    </source>
</evidence>
<dbReference type="InterPro" id="IPR036374">
    <property type="entry name" value="OxRdtase_Mopterin-bd_sf"/>
</dbReference>
<evidence type="ECO:0000256" key="1">
    <source>
        <dbReference type="SAM" id="SignalP"/>
    </source>
</evidence>
<dbReference type="SUPFAM" id="SSF56524">
    <property type="entry name" value="Oxidoreductase molybdopterin-binding domain"/>
    <property type="match status" value="1"/>
</dbReference>
<evidence type="ECO:0000313" key="3">
    <source>
        <dbReference type="Proteomes" id="UP000549457"/>
    </source>
</evidence>
<organism evidence="2 3">
    <name type="scientific">Amaricoccus macauensis</name>
    <dbReference type="NCBI Taxonomy" id="57001"/>
    <lineage>
        <taxon>Bacteria</taxon>
        <taxon>Pseudomonadati</taxon>
        <taxon>Pseudomonadota</taxon>
        <taxon>Alphaproteobacteria</taxon>
        <taxon>Rhodobacterales</taxon>
        <taxon>Paracoccaceae</taxon>
        <taxon>Amaricoccus</taxon>
    </lineage>
</organism>
<keyword evidence="1" id="KW-0732">Signal</keyword>
<dbReference type="Gene3D" id="3.90.420.10">
    <property type="entry name" value="Oxidoreductase, molybdopterin-binding domain"/>
    <property type="match status" value="1"/>
</dbReference>
<gene>
    <name evidence="2" type="ORF">HNP73_002595</name>
</gene>
<comment type="caution">
    <text evidence="2">The sequence shown here is derived from an EMBL/GenBank/DDBJ whole genome shotgun (WGS) entry which is preliminary data.</text>
</comment>
<name>A0A840SI17_9RHOB</name>
<dbReference type="Proteomes" id="UP000549457">
    <property type="component" value="Unassembled WGS sequence"/>
</dbReference>
<accession>A0A840SI17</accession>